<feature type="chain" id="PRO_5019343514" evidence="1">
    <location>
        <begin position="22"/>
        <end position="133"/>
    </location>
</feature>
<dbReference type="GO" id="GO:0030246">
    <property type="term" value="F:carbohydrate binding"/>
    <property type="evidence" value="ECO:0007669"/>
    <property type="project" value="InterPro"/>
</dbReference>
<accession>A0A422QFR2</accession>
<dbReference type="InterPro" id="IPR011013">
    <property type="entry name" value="Gal_mutarotase_sf_dom"/>
</dbReference>
<name>A0A422QFR2_9BURK</name>
<evidence type="ECO:0000256" key="1">
    <source>
        <dbReference type="SAM" id="SignalP"/>
    </source>
</evidence>
<dbReference type="Proteomes" id="UP000283254">
    <property type="component" value="Unassembled WGS sequence"/>
</dbReference>
<sequence length="133" mass="13978">MRLTKLAAAALFLTSGLQAHAGTFQQTATGIEVRPDTGAKVVRLNLMSDNIIQVVKLVQDNKTLTPSLMTVAAPCADKCAFTVTPTTDNVQLKAGKIAATVSLKDGQVQFFDAAGKRFLAQASESMQPVEVGG</sequence>
<reference evidence="2" key="1">
    <citation type="submission" date="2014-10" db="EMBL/GenBank/DDBJ databases">
        <title>Massilia sp. genome.</title>
        <authorList>
            <person name="Xu B."/>
            <person name="Dai L."/>
            <person name="Huang Z."/>
        </authorList>
    </citation>
    <scope>NUCLEOTIDE SEQUENCE [LARGE SCALE GENOMIC DNA]</scope>
    <source>
        <strain evidence="2">CFS-1</strain>
    </source>
</reference>
<dbReference type="GO" id="GO:0003824">
    <property type="term" value="F:catalytic activity"/>
    <property type="evidence" value="ECO:0007669"/>
    <property type="project" value="InterPro"/>
</dbReference>
<evidence type="ECO:0000313" key="3">
    <source>
        <dbReference type="Proteomes" id="UP000283254"/>
    </source>
</evidence>
<dbReference type="Gene3D" id="2.60.40.1760">
    <property type="entry name" value="glycosyl hydrolase (family 31)"/>
    <property type="match status" value="1"/>
</dbReference>
<gene>
    <name evidence="2" type="ORF">NM04_21630</name>
</gene>
<proteinExistence type="predicted"/>
<feature type="non-terminal residue" evidence="2">
    <location>
        <position position="133"/>
    </location>
</feature>
<dbReference type="AlphaFoldDB" id="A0A422QFR2"/>
<dbReference type="EMBL" id="JSAB01000301">
    <property type="protein sequence ID" value="RNF28739.1"/>
    <property type="molecule type" value="Genomic_DNA"/>
</dbReference>
<protein>
    <submittedName>
        <fullName evidence="2">Uncharacterized protein</fullName>
    </submittedName>
</protein>
<keyword evidence="3" id="KW-1185">Reference proteome</keyword>
<dbReference type="GO" id="GO:0005975">
    <property type="term" value="P:carbohydrate metabolic process"/>
    <property type="evidence" value="ECO:0007669"/>
    <property type="project" value="InterPro"/>
</dbReference>
<organism evidence="2 3">
    <name type="scientific">Massilia aurea</name>
    <dbReference type="NCBI Taxonomy" id="373040"/>
    <lineage>
        <taxon>Bacteria</taxon>
        <taxon>Pseudomonadati</taxon>
        <taxon>Pseudomonadota</taxon>
        <taxon>Betaproteobacteria</taxon>
        <taxon>Burkholderiales</taxon>
        <taxon>Oxalobacteraceae</taxon>
        <taxon>Telluria group</taxon>
        <taxon>Massilia</taxon>
    </lineage>
</organism>
<comment type="caution">
    <text evidence="2">The sequence shown here is derived from an EMBL/GenBank/DDBJ whole genome shotgun (WGS) entry which is preliminary data.</text>
</comment>
<dbReference type="SUPFAM" id="SSF74650">
    <property type="entry name" value="Galactose mutarotase-like"/>
    <property type="match status" value="1"/>
</dbReference>
<feature type="signal peptide" evidence="1">
    <location>
        <begin position="1"/>
        <end position="21"/>
    </location>
</feature>
<evidence type="ECO:0000313" key="2">
    <source>
        <dbReference type="EMBL" id="RNF28739.1"/>
    </source>
</evidence>
<keyword evidence="1" id="KW-0732">Signal</keyword>